<feature type="transmembrane region" description="Helical" evidence="1">
    <location>
        <begin position="257"/>
        <end position="276"/>
    </location>
</feature>
<dbReference type="Proteomes" id="UP000078555">
    <property type="component" value="Unassembled WGS sequence"/>
</dbReference>
<dbReference type="AlphaFoldDB" id="A0A1A9AE55"/>
<keyword evidence="1" id="KW-0472">Membrane</keyword>
<protein>
    <submittedName>
        <fullName evidence="2">PIR Superfamily Protein</fullName>
    </submittedName>
</protein>
<proteinExistence type="predicted"/>
<dbReference type="InterPro" id="IPR008780">
    <property type="entry name" value="Plasmodium_Vir"/>
</dbReference>
<dbReference type="Pfam" id="PF05795">
    <property type="entry name" value="Plasmodium_Vir"/>
    <property type="match status" value="2"/>
</dbReference>
<accession>A0A1A9AE55</accession>
<gene>
    <name evidence="2" type="ORF">POVWA1_066500</name>
</gene>
<evidence type="ECO:0000256" key="1">
    <source>
        <dbReference type="SAM" id="Phobius"/>
    </source>
</evidence>
<evidence type="ECO:0000313" key="2">
    <source>
        <dbReference type="EMBL" id="SBT54451.1"/>
    </source>
</evidence>
<sequence length="331" mass="39797">MDRKKHILFESPSYKFNKDLNSVIKTCNFCSSCDRKQNIFYEHGFKILCYYFAKNLEKIHYGRFDEALNDKRCNDVFYWLHDILINTYGKNISGDDSIVQNFKEVWDDIIETNLITPKEKLCESSFDRLKSFIDHKYSKDVSDYCENYIYIQDELKKEKETCSIFYHYLTHNSKLYEEKVSKCSRSDKKYCLKYNKCHEYDPKELIKTDKCKRIEKSVLLEIQLKKDAENLIQCNPGSECVEKDYINTSIAFSDHRFITLVVLSIWAIFLSLYFLYKLTPFRSWLNNSIYKKNLIRKNVDEEEYHDLLESDSEDAPIKFNNREYRITYNHD</sequence>
<name>A0A1A9AE55_PLAOA</name>
<dbReference type="EMBL" id="FLRD01000517">
    <property type="protein sequence ID" value="SBT54451.1"/>
    <property type="molecule type" value="Genomic_DNA"/>
</dbReference>
<keyword evidence="3" id="KW-1185">Reference proteome</keyword>
<organism evidence="2 3">
    <name type="scientific">Plasmodium ovale wallikeri</name>
    <dbReference type="NCBI Taxonomy" id="864142"/>
    <lineage>
        <taxon>Eukaryota</taxon>
        <taxon>Sar</taxon>
        <taxon>Alveolata</taxon>
        <taxon>Apicomplexa</taxon>
        <taxon>Aconoidasida</taxon>
        <taxon>Haemosporida</taxon>
        <taxon>Plasmodiidae</taxon>
        <taxon>Plasmodium</taxon>
        <taxon>Plasmodium (Plasmodium)</taxon>
    </lineage>
</organism>
<reference evidence="3" key="1">
    <citation type="submission" date="2016-05" db="EMBL/GenBank/DDBJ databases">
        <authorList>
            <person name="Naeem R."/>
        </authorList>
    </citation>
    <scope>NUCLEOTIDE SEQUENCE [LARGE SCALE GENOMIC DNA]</scope>
</reference>
<keyword evidence="1" id="KW-1133">Transmembrane helix</keyword>
<keyword evidence="1" id="KW-0812">Transmembrane</keyword>
<evidence type="ECO:0000313" key="3">
    <source>
        <dbReference type="Proteomes" id="UP000078555"/>
    </source>
</evidence>